<evidence type="ECO:0000313" key="2">
    <source>
        <dbReference type="Proteomes" id="UP000610594"/>
    </source>
</evidence>
<reference evidence="1 2" key="1">
    <citation type="submission" date="2019-10" db="EMBL/GenBank/DDBJ databases">
        <title>Taxonomy of Antarctic Massilia spp.: description of Massilia rubra sp. nov., Massilia aquatica sp. nov., Massilia mucilaginosa sp. nov., Massilia frigida sp. nov. isolated from streams, lakes and regoliths.</title>
        <authorList>
            <person name="Holochova P."/>
            <person name="Sedlacek I."/>
            <person name="Kralova S."/>
            <person name="Maslanova I."/>
            <person name="Busse H.-J."/>
            <person name="Stankova E."/>
            <person name="Vrbovska V."/>
            <person name="Kovarovic V."/>
            <person name="Bartak M."/>
            <person name="Svec P."/>
            <person name="Pantucek R."/>
        </authorList>
    </citation>
    <scope>NUCLEOTIDE SEQUENCE [LARGE SCALE GENOMIC DNA]</scope>
    <source>
        <strain evidence="1 2">CCM 8694</strain>
    </source>
</reference>
<evidence type="ECO:0000313" key="1">
    <source>
        <dbReference type="EMBL" id="NHZ67181.1"/>
    </source>
</evidence>
<proteinExistence type="predicted"/>
<keyword evidence="2" id="KW-1185">Reference proteome</keyword>
<sequence>MPRSETIRNKCWRFETGEWDCTWHTDAKLIPQQISVKHPDGKRFAYVRDSSGVYFSTSNVTDKISPVMSPDNLTILEWILYSAKDDRTEHFSRDGVTVHVPDGIGGSEGVATPFLAAAITVAM</sequence>
<dbReference type="Proteomes" id="UP000610594">
    <property type="component" value="Unassembled WGS sequence"/>
</dbReference>
<dbReference type="EMBL" id="WHJF01000342">
    <property type="protein sequence ID" value="NHZ67181.1"/>
    <property type="molecule type" value="Genomic_DNA"/>
</dbReference>
<dbReference type="RefSeq" id="WP_167241448.1">
    <property type="nucleotide sequence ID" value="NZ_WHJF01000342.1"/>
</dbReference>
<accession>A0ABX0MXF4</accession>
<comment type="caution">
    <text evidence="1">The sequence shown here is derived from an EMBL/GenBank/DDBJ whole genome shotgun (WGS) entry which is preliminary data.</text>
</comment>
<organism evidence="1 2">
    <name type="scientific">Massilia genomosp. 1</name>
    <dbReference type="NCBI Taxonomy" id="2609280"/>
    <lineage>
        <taxon>Bacteria</taxon>
        <taxon>Pseudomonadati</taxon>
        <taxon>Pseudomonadota</taxon>
        <taxon>Betaproteobacteria</taxon>
        <taxon>Burkholderiales</taxon>
        <taxon>Oxalobacteraceae</taxon>
        <taxon>Telluria group</taxon>
        <taxon>Massilia</taxon>
    </lineage>
</organism>
<gene>
    <name evidence="1" type="ORF">F1735_33850</name>
</gene>
<name>A0ABX0MXF4_9BURK</name>
<protein>
    <submittedName>
        <fullName evidence="1">Uncharacterized protein</fullName>
    </submittedName>
</protein>